<dbReference type="EMBL" id="AMZH03021039">
    <property type="protein sequence ID" value="RRT38602.1"/>
    <property type="molecule type" value="Genomic_DNA"/>
</dbReference>
<reference evidence="2 3" key="1">
    <citation type="journal article" date="2014" name="Agronomy (Basel)">
        <title>A Draft Genome Sequence for Ensete ventricosum, the Drought-Tolerant Tree Against Hunger.</title>
        <authorList>
            <person name="Harrison J."/>
            <person name="Moore K.A."/>
            <person name="Paszkiewicz K."/>
            <person name="Jones T."/>
            <person name="Grant M."/>
            <person name="Ambacheew D."/>
            <person name="Muzemil S."/>
            <person name="Studholme D.J."/>
        </authorList>
    </citation>
    <scope>NUCLEOTIDE SEQUENCE [LARGE SCALE GENOMIC DNA]</scope>
</reference>
<organism evidence="2 3">
    <name type="scientific">Ensete ventricosum</name>
    <name type="common">Abyssinian banana</name>
    <name type="synonym">Musa ensete</name>
    <dbReference type="NCBI Taxonomy" id="4639"/>
    <lineage>
        <taxon>Eukaryota</taxon>
        <taxon>Viridiplantae</taxon>
        <taxon>Streptophyta</taxon>
        <taxon>Embryophyta</taxon>
        <taxon>Tracheophyta</taxon>
        <taxon>Spermatophyta</taxon>
        <taxon>Magnoliopsida</taxon>
        <taxon>Liliopsida</taxon>
        <taxon>Zingiberales</taxon>
        <taxon>Musaceae</taxon>
        <taxon>Ensete</taxon>
    </lineage>
</organism>
<dbReference type="AlphaFoldDB" id="A0A426XGL7"/>
<evidence type="ECO:0000313" key="3">
    <source>
        <dbReference type="Proteomes" id="UP000287651"/>
    </source>
</evidence>
<accession>A0A426XGL7</accession>
<evidence type="ECO:0000313" key="2">
    <source>
        <dbReference type="EMBL" id="RRT38602.1"/>
    </source>
</evidence>
<proteinExistence type="predicted"/>
<gene>
    <name evidence="2" type="ORF">B296_00031786</name>
</gene>
<sequence length="99" mass="11060">MHSSILAYHMPLLEVQENKDEGNANQPSSQNPFTWIIEDIDAPKGSVTVDFDRYRVCSLYRPVQDGPRTDKPSDRYVPPIPGGTGQYGKPCCTLHAEIV</sequence>
<evidence type="ECO:0000256" key="1">
    <source>
        <dbReference type="SAM" id="MobiDB-lite"/>
    </source>
</evidence>
<protein>
    <submittedName>
        <fullName evidence="2">Uncharacterized protein</fullName>
    </submittedName>
</protein>
<dbReference type="Proteomes" id="UP000287651">
    <property type="component" value="Unassembled WGS sequence"/>
</dbReference>
<comment type="caution">
    <text evidence="2">The sequence shown here is derived from an EMBL/GenBank/DDBJ whole genome shotgun (WGS) entry which is preliminary data.</text>
</comment>
<feature type="region of interest" description="Disordered" evidence="1">
    <location>
        <begin position="62"/>
        <end position="82"/>
    </location>
</feature>
<name>A0A426XGL7_ENSVE</name>